<organism evidence="1 2">
    <name type="scientific">Malassezia furfur</name>
    <name type="common">Pityriasis versicolor infection agent</name>
    <name type="synonym">Pityrosporum furfur</name>
    <dbReference type="NCBI Taxonomy" id="55194"/>
    <lineage>
        <taxon>Eukaryota</taxon>
        <taxon>Fungi</taxon>
        <taxon>Dikarya</taxon>
        <taxon>Basidiomycota</taxon>
        <taxon>Ustilaginomycotina</taxon>
        <taxon>Malasseziomycetes</taxon>
        <taxon>Malasseziales</taxon>
        <taxon>Malasseziaceae</taxon>
        <taxon>Malassezia</taxon>
    </lineage>
</organism>
<evidence type="ECO:0000313" key="1">
    <source>
        <dbReference type="EMBL" id="WFD45647.1"/>
    </source>
</evidence>
<sequence length="648" mass="69801">MEEEAAPPPPRRYLYAPISYEQATAPRRPWWHPLRWHAAFQEHAHVLDVLRPSPKVRTALARTRWFLRAAWPHNRMHQTILIVFALWIMVSYVSFTVDEVLPAGPVDDRIYSGYAQILMNELADVHPAPPPGDGVVTQNATWAPEYCYSRGKPLRLFDAVGCKTATSFTIDTVPNKNSMISTDTSFLYIDRGRPVPDTDADAAPHAPRDTTLAARPAPAQVYVRAQDPHGPLAGQHKIEVNITATFFRPARVLFDHTLVAKVERGHGTQGIEIVSPVVSEHAHLETEPLQFDVTISVPPETVAGLEIDTPNADVHLFTERAQASTNNPAHLSDDVRGVFALLLGDSRTNKAGQGVPAEAPAAALPAEHFFGHLGVQTDVGEIVADSHVRSNSLLRLATRSGDITVQGTLTSPVLQLDTASGRIAYAHPGASYASRSSELTTRTGDIVLHDGTHVSGVRSRATSTSGAIGGSGTWHANLSLALNTGPGLLNASVAVHRPLLQNIEYSDFLASEHGRRVDNAFVSQNGSVAVRYVEHAAGVPLRASATSAGNVTMRLAPTYEGPVSARGRVAFAGHAPLPAGRHWDAMTRVNEGDNVVVNATVYWDDAARPPLAPSTDTMPLIEPGKSVLSYGPQVTAVSYDANAQIFAP</sequence>
<evidence type="ECO:0000313" key="2">
    <source>
        <dbReference type="Proteomes" id="UP000818624"/>
    </source>
</evidence>
<reference evidence="1 2" key="1">
    <citation type="journal article" date="2020" name="Elife">
        <title>Loss of centromere function drives karyotype evolution in closely related Malassezia species.</title>
        <authorList>
            <person name="Sankaranarayanan S.R."/>
            <person name="Ianiri G."/>
            <person name="Coelho M.A."/>
            <person name="Reza M.H."/>
            <person name="Thimmappa B.C."/>
            <person name="Ganguly P."/>
            <person name="Vadnala R.N."/>
            <person name="Sun S."/>
            <person name="Siddharthan R."/>
            <person name="Tellgren-Roth C."/>
            <person name="Dawson T.L."/>
            <person name="Heitman J."/>
            <person name="Sanyal K."/>
        </authorList>
    </citation>
    <scope>NUCLEOTIDE SEQUENCE [LARGE SCALE GENOMIC DNA]</scope>
    <source>
        <strain evidence="1">CBS14141</strain>
    </source>
</reference>
<evidence type="ECO:0008006" key="3">
    <source>
        <dbReference type="Google" id="ProtNLM"/>
    </source>
</evidence>
<accession>A0ABY8ELG5</accession>
<keyword evidence="2" id="KW-1185">Reference proteome</keyword>
<name>A0ABY8ELG5_MALFU</name>
<proteinExistence type="predicted"/>
<dbReference type="Proteomes" id="UP000818624">
    <property type="component" value="Chromosome 1"/>
</dbReference>
<protein>
    <recommendedName>
        <fullName evidence="3">Adhesin domain-containing protein</fullName>
    </recommendedName>
</protein>
<dbReference type="EMBL" id="CP046234">
    <property type="protein sequence ID" value="WFD45647.1"/>
    <property type="molecule type" value="Genomic_DNA"/>
</dbReference>
<gene>
    <name evidence="1" type="ORF">GLX27_000269</name>
</gene>